<accession>A0A0K9YQC5</accession>
<reference evidence="1 4" key="3">
    <citation type="submission" date="2019-06" db="EMBL/GenBank/DDBJ databases">
        <title>Whole genome shotgun sequence of Brevibacillus reuszeri NBRC 15719.</title>
        <authorList>
            <person name="Hosoyama A."/>
            <person name="Uohara A."/>
            <person name="Ohji S."/>
            <person name="Ichikawa N."/>
        </authorList>
    </citation>
    <scope>NUCLEOTIDE SEQUENCE [LARGE SCALE GENOMIC DNA]</scope>
    <source>
        <strain evidence="1 4">NBRC 15719</strain>
    </source>
</reference>
<gene>
    <name evidence="2" type="ORF">ADS79_18715</name>
    <name evidence="1" type="ORF">BRE01_06000</name>
</gene>
<evidence type="ECO:0000313" key="2">
    <source>
        <dbReference type="EMBL" id="KNB70876.1"/>
    </source>
</evidence>
<dbReference type="STRING" id="54915.ADS79_18715"/>
<sequence>MVNLNPAMRLKVKRDTFYLPNPDGSVYFRNNIGTFQMEGEMIDQWVERLLPMFNGEHTLEEITDDLPEEYQKQIYEIANSLFQNGFVQDKSKDIPHQLPAHVQEVYAAQIAFLDEMEGSGGYLFQSYRSEKALAVGSGPFFLALISALLESGKAQFHYWITGNDHTNRKRLEELIAYARQKDPDVELTELYMGEQTSGTWREAISPFSAVLYVSEKGEMNELTALQSLCKENGKVFIPATFFCQRGIAGPLVHSSSEACFESAWRRLHQCSLGADPMQHSFSMTAAALLANVIVFEWFKYTTGLSTFDNTNKLYLLNLETLEGGWKSFLPHPLVKGLEKLQKEKPSEQLLEAREKQAAGRYHSVFHSWTSEETGIFHTWEEGELKQLPLAQCQVQSVDPLSSGPAELLPVVVCAGLTHDEARKEAGLAGVEMYVSRIVSQLLHEHEDMPFAFQKAVGFGAGETVEEGLCRALRHCLTEVFGKQQGRKITKAARVQITSLDDKRSQFYLRSLATMGEKPIIGIGEKVLGFPVYWVCTKKGWHGSVGLDDTEALRSALLYALMEVQNQPIYNKGMYSLSTHAIDLTESEKEWAIITQNDLTESDSWDEAQIVLKRHNKCPVVFSAAVEPFLREGLGGVFALLLREEGT</sequence>
<evidence type="ECO:0000313" key="3">
    <source>
        <dbReference type="Proteomes" id="UP000036834"/>
    </source>
</evidence>
<protein>
    <submittedName>
        <fullName evidence="1 2">Bacteriocin maturation protein</fullName>
    </submittedName>
</protein>
<organism evidence="2 3">
    <name type="scientific">Brevibacillus reuszeri</name>
    <dbReference type="NCBI Taxonomy" id="54915"/>
    <lineage>
        <taxon>Bacteria</taxon>
        <taxon>Bacillati</taxon>
        <taxon>Bacillota</taxon>
        <taxon>Bacilli</taxon>
        <taxon>Bacillales</taxon>
        <taxon>Paenibacillaceae</taxon>
        <taxon>Brevibacillus</taxon>
    </lineage>
</organism>
<dbReference type="OrthoDB" id="2369163at2"/>
<reference evidence="3" key="1">
    <citation type="submission" date="2015-07" db="EMBL/GenBank/DDBJ databases">
        <title>Genome sequencing project for genomic taxonomy and phylogenomics of Bacillus-like bacteria.</title>
        <authorList>
            <person name="Liu B."/>
            <person name="Wang J."/>
            <person name="Zhu Y."/>
            <person name="Liu G."/>
            <person name="Chen Q."/>
            <person name="Chen Z."/>
            <person name="Lan J."/>
            <person name="Che J."/>
            <person name="Ge C."/>
            <person name="Shi H."/>
            <person name="Pan Z."/>
            <person name="Liu X."/>
        </authorList>
    </citation>
    <scope>NUCLEOTIDE SEQUENCE [LARGE SCALE GENOMIC DNA]</scope>
    <source>
        <strain evidence="3">DSM 9887</strain>
    </source>
</reference>
<evidence type="ECO:0000313" key="1">
    <source>
        <dbReference type="EMBL" id="GED66898.1"/>
    </source>
</evidence>
<dbReference type="Proteomes" id="UP000036834">
    <property type="component" value="Unassembled WGS sequence"/>
</dbReference>
<dbReference type="AlphaFoldDB" id="A0A0K9YQC5"/>
<dbReference type="EMBL" id="LGIQ01000009">
    <property type="protein sequence ID" value="KNB70876.1"/>
    <property type="molecule type" value="Genomic_DNA"/>
</dbReference>
<dbReference type="Proteomes" id="UP000319578">
    <property type="component" value="Unassembled WGS sequence"/>
</dbReference>
<proteinExistence type="predicted"/>
<name>A0A0K9YQC5_9BACL</name>
<dbReference type="InterPro" id="IPR022368">
    <property type="entry name" value="Thiazole_bacteriocin_mat_put"/>
</dbReference>
<keyword evidence="4" id="KW-1185">Reference proteome</keyword>
<dbReference type="PATRIC" id="fig|54915.3.peg.2840"/>
<dbReference type="EMBL" id="BJON01000002">
    <property type="protein sequence ID" value="GED66898.1"/>
    <property type="molecule type" value="Genomic_DNA"/>
</dbReference>
<dbReference type="Gene3D" id="3.40.50.720">
    <property type="entry name" value="NAD(P)-binding Rossmann-like Domain"/>
    <property type="match status" value="1"/>
</dbReference>
<dbReference type="NCBIfam" id="TIGR03693">
    <property type="entry name" value="ocin_ThiF_like"/>
    <property type="match status" value="1"/>
</dbReference>
<evidence type="ECO:0000313" key="4">
    <source>
        <dbReference type="Proteomes" id="UP000319578"/>
    </source>
</evidence>
<comment type="caution">
    <text evidence="2">The sequence shown here is derived from an EMBL/GenBank/DDBJ whole genome shotgun (WGS) entry which is preliminary data.</text>
</comment>
<dbReference type="Gene3D" id="3.90.930.60">
    <property type="match status" value="1"/>
</dbReference>
<dbReference type="RefSeq" id="WP_049739907.1">
    <property type="nucleotide sequence ID" value="NZ_BJON01000002.1"/>
</dbReference>
<reference evidence="2" key="2">
    <citation type="submission" date="2015-07" db="EMBL/GenBank/DDBJ databases">
        <title>MeaNS - Measles Nucleotide Surveillance Program.</title>
        <authorList>
            <person name="Tran T."/>
            <person name="Druce J."/>
        </authorList>
    </citation>
    <scope>NUCLEOTIDE SEQUENCE</scope>
    <source>
        <strain evidence="2">DSM 9887</strain>
    </source>
</reference>